<evidence type="ECO:0000313" key="1">
    <source>
        <dbReference type="EMBL" id="KAJ0191462.1"/>
    </source>
</evidence>
<name>A0A9R1X025_LACSA</name>
<sequence length="246" mass="27525">MVVGLPWRKAVGAPIGIREIIDPSNDGRENKREETFLRFCQNRLKSDNWAEIKSLGQQKLNQTINFDISIKIDQMNSPREIKASITNLASPSEVISPILTYTSTPPLSISPFPTEELQDGDLSLREKNEIAGTKCHRAKLQGSKKDKEIGKSHVAFPLSLHGNINEGEDVNTIDENVDQKEHKSQHEGNNSTISSPLAPLMEVVSGECVYVCAMWIKALTWMQNPQASFLKLSNLVWSTAWLNIFL</sequence>
<dbReference type="AlphaFoldDB" id="A0A9R1X025"/>
<dbReference type="Proteomes" id="UP000235145">
    <property type="component" value="Unassembled WGS sequence"/>
</dbReference>
<reference evidence="1 2" key="1">
    <citation type="journal article" date="2017" name="Nat. Commun.">
        <title>Genome assembly with in vitro proximity ligation data and whole-genome triplication in lettuce.</title>
        <authorList>
            <person name="Reyes-Chin-Wo S."/>
            <person name="Wang Z."/>
            <person name="Yang X."/>
            <person name="Kozik A."/>
            <person name="Arikit S."/>
            <person name="Song C."/>
            <person name="Xia L."/>
            <person name="Froenicke L."/>
            <person name="Lavelle D.O."/>
            <person name="Truco M.J."/>
            <person name="Xia R."/>
            <person name="Zhu S."/>
            <person name="Xu C."/>
            <person name="Xu H."/>
            <person name="Xu X."/>
            <person name="Cox K."/>
            <person name="Korf I."/>
            <person name="Meyers B.C."/>
            <person name="Michelmore R.W."/>
        </authorList>
    </citation>
    <scope>NUCLEOTIDE SEQUENCE [LARGE SCALE GENOMIC DNA]</scope>
    <source>
        <strain evidence="2">cv. Salinas</strain>
        <tissue evidence="1">Seedlings</tissue>
    </source>
</reference>
<comment type="caution">
    <text evidence="1">The sequence shown here is derived from an EMBL/GenBank/DDBJ whole genome shotgun (WGS) entry which is preliminary data.</text>
</comment>
<accession>A0A9R1X025</accession>
<gene>
    <name evidence="1" type="ORF">LSAT_V11C800391470</name>
</gene>
<keyword evidence="2" id="KW-1185">Reference proteome</keyword>
<dbReference type="EMBL" id="NBSK02000008">
    <property type="protein sequence ID" value="KAJ0191462.1"/>
    <property type="molecule type" value="Genomic_DNA"/>
</dbReference>
<evidence type="ECO:0000313" key="2">
    <source>
        <dbReference type="Proteomes" id="UP000235145"/>
    </source>
</evidence>
<proteinExistence type="predicted"/>
<protein>
    <submittedName>
        <fullName evidence="1">Uncharacterized protein</fullName>
    </submittedName>
</protein>
<organism evidence="1 2">
    <name type="scientific">Lactuca sativa</name>
    <name type="common">Garden lettuce</name>
    <dbReference type="NCBI Taxonomy" id="4236"/>
    <lineage>
        <taxon>Eukaryota</taxon>
        <taxon>Viridiplantae</taxon>
        <taxon>Streptophyta</taxon>
        <taxon>Embryophyta</taxon>
        <taxon>Tracheophyta</taxon>
        <taxon>Spermatophyta</taxon>
        <taxon>Magnoliopsida</taxon>
        <taxon>eudicotyledons</taxon>
        <taxon>Gunneridae</taxon>
        <taxon>Pentapetalae</taxon>
        <taxon>asterids</taxon>
        <taxon>campanulids</taxon>
        <taxon>Asterales</taxon>
        <taxon>Asteraceae</taxon>
        <taxon>Cichorioideae</taxon>
        <taxon>Cichorieae</taxon>
        <taxon>Lactucinae</taxon>
        <taxon>Lactuca</taxon>
    </lineage>
</organism>